<accession>A0A6L2JTV0</accession>
<comment type="caution">
    <text evidence="1">The sequence shown here is derived from an EMBL/GenBank/DDBJ whole genome shotgun (WGS) entry which is preliminary data.</text>
</comment>
<sequence length="204" mass="23064">ERKPRKGQNRIKTGQKREAFRKIWALERKDAEMEGCVMHNALRSSFLPIELKELRSKVNAINGMVGETKNLLNKVAIALDRFATAIESTSHKAGESSVPSDVVEEEFESGSDAEIRILEEIENQKGIEQIVKDDVAKSEIKKAKQDLINLVGLDVVEILYMDKVKYDKYCLKTLKQRAKGITKYVVLSKGKGHIYKDDGSEEII</sequence>
<proteinExistence type="predicted"/>
<dbReference type="AlphaFoldDB" id="A0A6L2JTV0"/>
<protein>
    <submittedName>
        <fullName evidence="1">Uncharacterized protein</fullName>
    </submittedName>
</protein>
<organism evidence="1">
    <name type="scientific">Tanacetum cinerariifolium</name>
    <name type="common">Dalmatian daisy</name>
    <name type="synonym">Chrysanthemum cinerariifolium</name>
    <dbReference type="NCBI Taxonomy" id="118510"/>
    <lineage>
        <taxon>Eukaryota</taxon>
        <taxon>Viridiplantae</taxon>
        <taxon>Streptophyta</taxon>
        <taxon>Embryophyta</taxon>
        <taxon>Tracheophyta</taxon>
        <taxon>Spermatophyta</taxon>
        <taxon>Magnoliopsida</taxon>
        <taxon>eudicotyledons</taxon>
        <taxon>Gunneridae</taxon>
        <taxon>Pentapetalae</taxon>
        <taxon>asterids</taxon>
        <taxon>campanulids</taxon>
        <taxon>Asterales</taxon>
        <taxon>Asteraceae</taxon>
        <taxon>Asteroideae</taxon>
        <taxon>Anthemideae</taxon>
        <taxon>Anthemidinae</taxon>
        <taxon>Tanacetum</taxon>
    </lineage>
</organism>
<feature type="non-terminal residue" evidence="1">
    <location>
        <position position="1"/>
    </location>
</feature>
<dbReference type="EMBL" id="BKCJ010001300">
    <property type="protein sequence ID" value="GEU40416.1"/>
    <property type="molecule type" value="Genomic_DNA"/>
</dbReference>
<evidence type="ECO:0000313" key="1">
    <source>
        <dbReference type="EMBL" id="GEU40416.1"/>
    </source>
</evidence>
<reference evidence="1" key="1">
    <citation type="journal article" date="2019" name="Sci. Rep.">
        <title>Draft genome of Tanacetum cinerariifolium, the natural source of mosquito coil.</title>
        <authorList>
            <person name="Yamashiro T."/>
            <person name="Shiraishi A."/>
            <person name="Satake H."/>
            <person name="Nakayama K."/>
        </authorList>
    </citation>
    <scope>NUCLEOTIDE SEQUENCE</scope>
</reference>
<gene>
    <name evidence="1" type="ORF">Tci_012394</name>
</gene>
<name>A0A6L2JTV0_TANCI</name>